<gene>
    <name evidence="1" type="ORF">GPUH_LOCUS6432</name>
</gene>
<sequence length="130" mass="14448">MKHFACGKLSIARIANIYGELVNRLSDPNDELPVKVEAAIAIQHVLEGQARCLPEVKNRSTADRSMLKPHIRVVVIEVLRLVARAEIEEMTGVMDALLEEFVDDIIPIAVDVATELVTFAFWISHRDACG</sequence>
<name>A0A3P6RFM4_9BILA</name>
<dbReference type="OrthoDB" id="760868at2759"/>
<dbReference type="Gene3D" id="1.25.10.10">
    <property type="entry name" value="Leucine-rich Repeat Variant"/>
    <property type="match status" value="1"/>
</dbReference>
<dbReference type="EMBL" id="UYRT01015109">
    <property type="protein sequence ID" value="VDK54713.1"/>
    <property type="molecule type" value="Genomic_DNA"/>
</dbReference>
<proteinExistence type="predicted"/>
<organism evidence="1 2">
    <name type="scientific">Gongylonema pulchrum</name>
    <dbReference type="NCBI Taxonomy" id="637853"/>
    <lineage>
        <taxon>Eukaryota</taxon>
        <taxon>Metazoa</taxon>
        <taxon>Ecdysozoa</taxon>
        <taxon>Nematoda</taxon>
        <taxon>Chromadorea</taxon>
        <taxon>Rhabditida</taxon>
        <taxon>Spirurina</taxon>
        <taxon>Spiruromorpha</taxon>
        <taxon>Spiruroidea</taxon>
        <taxon>Gongylonematidae</taxon>
        <taxon>Gongylonema</taxon>
    </lineage>
</organism>
<dbReference type="Proteomes" id="UP000271098">
    <property type="component" value="Unassembled WGS sequence"/>
</dbReference>
<dbReference type="AlphaFoldDB" id="A0A3P6RFM4"/>
<reference evidence="1 2" key="1">
    <citation type="submission" date="2018-11" db="EMBL/GenBank/DDBJ databases">
        <authorList>
            <consortium name="Pathogen Informatics"/>
        </authorList>
    </citation>
    <scope>NUCLEOTIDE SEQUENCE [LARGE SCALE GENOMIC DNA]</scope>
</reference>
<dbReference type="InterPro" id="IPR011989">
    <property type="entry name" value="ARM-like"/>
</dbReference>
<protein>
    <submittedName>
        <fullName evidence="1">Uncharacterized protein</fullName>
    </submittedName>
</protein>
<evidence type="ECO:0000313" key="2">
    <source>
        <dbReference type="Proteomes" id="UP000271098"/>
    </source>
</evidence>
<keyword evidence="2" id="KW-1185">Reference proteome</keyword>
<accession>A0A3P6RFM4</accession>
<evidence type="ECO:0000313" key="1">
    <source>
        <dbReference type="EMBL" id="VDK54713.1"/>
    </source>
</evidence>